<keyword evidence="1" id="KW-0472">Membrane</keyword>
<dbReference type="InterPro" id="IPR020308">
    <property type="entry name" value="Uncharacterised_Ynq1"/>
</dbReference>
<evidence type="ECO:0000313" key="2">
    <source>
        <dbReference type="EMBL" id="MBT0956308.1"/>
    </source>
</evidence>
<evidence type="ECO:0000256" key="1">
    <source>
        <dbReference type="SAM" id="Phobius"/>
    </source>
</evidence>
<dbReference type="RefSeq" id="WP_327792513.1">
    <property type="nucleotide sequence ID" value="NZ_JADQAZ010000001.1"/>
</dbReference>
<proteinExistence type="predicted"/>
<dbReference type="Pfam" id="PF17272">
    <property type="entry name" value="DUF5337"/>
    <property type="match status" value="1"/>
</dbReference>
<comment type="caution">
    <text evidence="2">The sequence shown here is derived from an EMBL/GenBank/DDBJ whole genome shotgun (WGS) entry which is preliminary data.</text>
</comment>
<name>A0AAP2G332_9RHOB</name>
<sequence>MSQPSEKDKRRAAQGRRLAVVIALAGILSVIAPWLVQVFGLPRRFEGLFYLISLAAFFWALVVAVQIWQTRD</sequence>
<feature type="transmembrane region" description="Helical" evidence="1">
    <location>
        <begin position="48"/>
        <end position="68"/>
    </location>
</feature>
<accession>A0AAP2G332</accession>
<keyword evidence="1" id="KW-0812">Transmembrane</keyword>
<keyword evidence="3" id="KW-1185">Reference proteome</keyword>
<feature type="transmembrane region" description="Helical" evidence="1">
    <location>
        <begin position="18"/>
        <end position="36"/>
    </location>
</feature>
<evidence type="ECO:0000313" key="3">
    <source>
        <dbReference type="Proteomes" id="UP001315686"/>
    </source>
</evidence>
<reference evidence="2 3" key="1">
    <citation type="journal article" date="2021" name="Arch. Microbiol.">
        <title>Harenicola maris gen. nov., sp. nov. isolated from the Sea of Japan shallow sediments.</title>
        <authorList>
            <person name="Romanenko L.A."/>
            <person name="Kurilenko V.V."/>
            <person name="Chernysheva N.Y."/>
            <person name="Tekutyeva L.A."/>
            <person name="Velansky P.V."/>
            <person name="Svetashev V.I."/>
            <person name="Isaeva M.P."/>
        </authorList>
    </citation>
    <scope>NUCLEOTIDE SEQUENCE [LARGE SCALE GENOMIC DNA]</scope>
    <source>
        <strain evidence="2 3">KMM 3653</strain>
    </source>
</reference>
<gene>
    <name evidence="2" type="ORF">IV417_02820</name>
</gene>
<protein>
    <submittedName>
        <fullName evidence="2">DUF5337 domain-containing protein</fullName>
    </submittedName>
</protein>
<dbReference type="EMBL" id="JADQAZ010000001">
    <property type="protein sequence ID" value="MBT0956308.1"/>
    <property type="molecule type" value="Genomic_DNA"/>
</dbReference>
<dbReference type="AlphaFoldDB" id="A0AAP2G332"/>
<keyword evidence="1" id="KW-1133">Transmembrane helix</keyword>
<organism evidence="2 3">
    <name type="scientific">Harenicola maris</name>
    <dbReference type="NCBI Taxonomy" id="2841044"/>
    <lineage>
        <taxon>Bacteria</taxon>
        <taxon>Pseudomonadati</taxon>
        <taxon>Pseudomonadota</taxon>
        <taxon>Alphaproteobacteria</taxon>
        <taxon>Rhodobacterales</taxon>
        <taxon>Paracoccaceae</taxon>
        <taxon>Harenicola</taxon>
    </lineage>
</organism>
<dbReference type="Proteomes" id="UP001315686">
    <property type="component" value="Unassembled WGS sequence"/>
</dbReference>